<dbReference type="GO" id="GO:0000455">
    <property type="term" value="P:enzyme-directed rRNA pseudouridine synthesis"/>
    <property type="evidence" value="ECO:0007669"/>
    <property type="project" value="UniProtKB-ARBA"/>
</dbReference>
<comment type="catalytic activity">
    <reaction evidence="1 7">
        <text>a uridine in RNA = a pseudouridine in RNA</text>
        <dbReference type="Rhea" id="RHEA:48348"/>
        <dbReference type="Rhea" id="RHEA-COMP:12068"/>
        <dbReference type="Rhea" id="RHEA-COMP:12069"/>
        <dbReference type="ChEBI" id="CHEBI:65314"/>
        <dbReference type="ChEBI" id="CHEBI:65315"/>
    </reaction>
</comment>
<evidence type="ECO:0000256" key="6">
    <source>
        <dbReference type="PROSITE-ProRule" id="PRU00182"/>
    </source>
</evidence>
<dbReference type="GO" id="GO:0120159">
    <property type="term" value="F:rRNA pseudouridine synthase activity"/>
    <property type="evidence" value="ECO:0007669"/>
    <property type="project" value="UniProtKB-ARBA"/>
</dbReference>
<dbReference type="CDD" id="cd02869">
    <property type="entry name" value="PseudoU_synth_RluA_like"/>
    <property type="match status" value="1"/>
</dbReference>
<comment type="caution">
    <text evidence="9">The sequence shown here is derived from an EMBL/GenBank/DDBJ whole genome shotgun (WGS) entry which is preliminary data.</text>
</comment>
<dbReference type="Gene3D" id="3.10.290.10">
    <property type="entry name" value="RNA-binding S4 domain"/>
    <property type="match status" value="1"/>
</dbReference>
<proteinExistence type="inferred from homology"/>
<dbReference type="InterPro" id="IPR006224">
    <property type="entry name" value="PsdUridine_synth_RluA-like_CS"/>
</dbReference>
<dbReference type="InterPro" id="IPR020103">
    <property type="entry name" value="PsdUridine_synth_cat_dom_sf"/>
</dbReference>
<keyword evidence="4 7" id="KW-0413">Isomerase</keyword>
<evidence type="ECO:0000256" key="5">
    <source>
        <dbReference type="PIRSR" id="PIRSR606225-1"/>
    </source>
</evidence>
<comment type="similarity">
    <text evidence="2 7">Belongs to the pseudouridine synthase RluA family.</text>
</comment>
<dbReference type="InterPro" id="IPR002942">
    <property type="entry name" value="S4_RNA-bd"/>
</dbReference>
<dbReference type="InterPro" id="IPR006225">
    <property type="entry name" value="PsdUridine_synth_RluC/D"/>
</dbReference>
<evidence type="ECO:0000313" key="10">
    <source>
        <dbReference type="Proteomes" id="UP000657006"/>
    </source>
</evidence>
<dbReference type="SUPFAM" id="SSF55174">
    <property type="entry name" value="Alpha-L RNA-binding motif"/>
    <property type="match status" value="1"/>
</dbReference>
<sequence>MDQWEEAVAGEEQRGQRLDQYVSALCEDCSRSRVQILLEKGHITVNSQPEKANYRIRPGDVVRWSIPEPEMLSAEPEPMDLEIVYEDESLAVVNKPRGLVVHPAAGHASGTLVNGLMYHFQGNLSAINGVLRPGIVHRIDKDTSGLLVVCKTDRAHQKMSELLAEHAITRRYHAIAYFNFRDDEGTISAPIGRSGHDRKKMAVTPKGRHAVTHYQVLERFGELTYVQAELETGRTHQIRVHLKSIGHPLLGDPVYGPASIPPQAARLLRGVSSELLEGQILHAKVLGFVHPITGQYMEFDQGLPSYFLEILDALRKNKGNL</sequence>
<dbReference type="PANTHER" id="PTHR21600:SF44">
    <property type="entry name" value="RIBOSOMAL LARGE SUBUNIT PSEUDOURIDINE SYNTHASE D"/>
    <property type="match status" value="1"/>
</dbReference>
<dbReference type="PROSITE" id="PS50889">
    <property type="entry name" value="S4"/>
    <property type="match status" value="1"/>
</dbReference>
<dbReference type="SMART" id="SM00363">
    <property type="entry name" value="S4"/>
    <property type="match status" value="1"/>
</dbReference>
<dbReference type="InterPro" id="IPR050188">
    <property type="entry name" value="RluA_PseudoU_synthase"/>
</dbReference>
<reference evidence="9" key="1">
    <citation type="submission" date="2020-08" db="EMBL/GenBank/DDBJ databases">
        <title>Genome public.</title>
        <authorList>
            <person name="Liu C."/>
            <person name="Sun Q."/>
        </authorList>
    </citation>
    <scope>NUCLEOTIDE SEQUENCE</scope>
    <source>
        <strain evidence="9">NSJ-32</strain>
    </source>
</reference>
<evidence type="ECO:0000256" key="3">
    <source>
        <dbReference type="ARBA" id="ARBA00022884"/>
    </source>
</evidence>
<keyword evidence="3 6" id="KW-0694">RNA-binding</keyword>
<feature type="domain" description="RNA-binding S4" evidence="8">
    <location>
        <begin position="16"/>
        <end position="76"/>
    </location>
</feature>
<dbReference type="FunFam" id="3.30.2350.10:FF:000006">
    <property type="entry name" value="Pseudouridine synthase"/>
    <property type="match status" value="1"/>
</dbReference>
<evidence type="ECO:0000256" key="1">
    <source>
        <dbReference type="ARBA" id="ARBA00000073"/>
    </source>
</evidence>
<name>A0A926DTB3_9FIRM</name>
<feature type="active site" evidence="5">
    <location>
        <position position="140"/>
    </location>
</feature>
<keyword evidence="10" id="KW-1185">Reference proteome</keyword>
<protein>
    <recommendedName>
        <fullName evidence="7">Pseudouridine synthase</fullName>
        <ecNumber evidence="7">5.4.99.-</ecNumber>
    </recommendedName>
</protein>
<dbReference type="InterPro" id="IPR006145">
    <property type="entry name" value="PsdUridine_synth_RsuA/RluA"/>
</dbReference>
<dbReference type="Gene3D" id="3.30.2350.10">
    <property type="entry name" value="Pseudouridine synthase"/>
    <property type="match status" value="1"/>
</dbReference>
<dbReference type="EC" id="5.4.99.-" evidence="7"/>
<dbReference type="NCBIfam" id="TIGR00005">
    <property type="entry name" value="rluA_subfam"/>
    <property type="match status" value="1"/>
</dbReference>
<evidence type="ECO:0000256" key="7">
    <source>
        <dbReference type="RuleBase" id="RU362028"/>
    </source>
</evidence>
<dbReference type="CDD" id="cd00165">
    <property type="entry name" value="S4"/>
    <property type="match status" value="1"/>
</dbReference>
<evidence type="ECO:0000256" key="2">
    <source>
        <dbReference type="ARBA" id="ARBA00010876"/>
    </source>
</evidence>
<evidence type="ECO:0000256" key="4">
    <source>
        <dbReference type="ARBA" id="ARBA00023235"/>
    </source>
</evidence>
<comment type="function">
    <text evidence="7">Responsible for synthesis of pseudouridine from uracil.</text>
</comment>
<dbReference type="Proteomes" id="UP000657006">
    <property type="component" value="Unassembled WGS sequence"/>
</dbReference>
<dbReference type="InterPro" id="IPR036986">
    <property type="entry name" value="S4_RNA-bd_sf"/>
</dbReference>
<gene>
    <name evidence="9" type="ORF">H8730_05375</name>
</gene>
<dbReference type="AlphaFoldDB" id="A0A926DTB3"/>
<dbReference type="SUPFAM" id="SSF55120">
    <property type="entry name" value="Pseudouridine synthase"/>
    <property type="match status" value="1"/>
</dbReference>
<dbReference type="Pfam" id="PF01479">
    <property type="entry name" value="S4"/>
    <property type="match status" value="1"/>
</dbReference>
<organism evidence="9 10">
    <name type="scientific">Bianquea renquensis</name>
    <dbReference type="NCBI Taxonomy" id="2763661"/>
    <lineage>
        <taxon>Bacteria</taxon>
        <taxon>Bacillati</taxon>
        <taxon>Bacillota</taxon>
        <taxon>Clostridia</taxon>
        <taxon>Eubacteriales</taxon>
        <taxon>Bianqueaceae</taxon>
        <taxon>Bianquea</taxon>
    </lineage>
</organism>
<dbReference type="PROSITE" id="PS01129">
    <property type="entry name" value="PSI_RLU"/>
    <property type="match status" value="1"/>
</dbReference>
<dbReference type="GO" id="GO:0003723">
    <property type="term" value="F:RNA binding"/>
    <property type="evidence" value="ECO:0007669"/>
    <property type="project" value="UniProtKB-KW"/>
</dbReference>
<accession>A0A926DTB3</accession>
<dbReference type="PANTHER" id="PTHR21600">
    <property type="entry name" value="MITOCHONDRIAL RNA PSEUDOURIDINE SYNTHASE"/>
    <property type="match status" value="1"/>
</dbReference>
<dbReference type="Pfam" id="PF00849">
    <property type="entry name" value="PseudoU_synth_2"/>
    <property type="match status" value="1"/>
</dbReference>
<evidence type="ECO:0000313" key="9">
    <source>
        <dbReference type="EMBL" id="MBC8542969.1"/>
    </source>
</evidence>
<dbReference type="EMBL" id="JACRSQ010000005">
    <property type="protein sequence ID" value="MBC8542969.1"/>
    <property type="molecule type" value="Genomic_DNA"/>
</dbReference>
<evidence type="ECO:0000259" key="8">
    <source>
        <dbReference type="SMART" id="SM00363"/>
    </source>
</evidence>